<reference evidence="2 3" key="1">
    <citation type="journal article" date="2020" name="ISME J.">
        <title>Comparative genomics reveals insights into cyanobacterial evolution and habitat adaptation.</title>
        <authorList>
            <person name="Chen M.Y."/>
            <person name="Teng W.K."/>
            <person name="Zhao L."/>
            <person name="Hu C.X."/>
            <person name="Zhou Y.K."/>
            <person name="Han B.P."/>
            <person name="Song L.R."/>
            <person name="Shu W.S."/>
        </authorList>
    </citation>
    <scope>NUCLEOTIDE SEQUENCE [LARGE SCALE GENOMIC DNA]</scope>
    <source>
        <strain evidence="2 3">FACHB-1040</strain>
    </source>
</reference>
<evidence type="ECO:0000313" key="2">
    <source>
        <dbReference type="EMBL" id="MBD2278511.1"/>
    </source>
</evidence>
<comment type="caution">
    <text evidence="2">The sequence shown here is derived from an EMBL/GenBank/DDBJ whole genome shotgun (WGS) entry which is preliminary data.</text>
</comment>
<keyword evidence="3" id="KW-1185">Reference proteome</keyword>
<feature type="domain" description="DUF4351" evidence="1">
    <location>
        <begin position="250"/>
        <end position="306"/>
    </location>
</feature>
<dbReference type="PANTHER" id="PTHR35586:SF1">
    <property type="entry name" value="SLL1691 PROTEIN"/>
    <property type="match status" value="1"/>
</dbReference>
<accession>A0ABR8BXH2</accession>
<organism evidence="2 3">
    <name type="scientific">Aphanizomenon flos-aquae FACHB-1040</name>
    <dbReference type="NCBI Taxonomy" id="2692887"/>
    <lineage>
        <taxon>Bacteria</taxon>
        <taxon>Bacillati</taxon>
        <taxon>Cyanobacteriota</taxon>
        <taxon>Cyanophyceae</taxon>
        <taxon>Nostocales</taxon>
        <taxon>Aphanizomenonaceae</taxon>
        <taxon>Aphanizomenon</taxon>
    </lineage>
</organism>
<sequence>MLSVTCSLLCNIEIKALNEYFESFLAFFFPVAHQAIDWTKTPESLDKELQEITASGETKNRITDKLYKVWLLDQTQVWILIHIEIQSQYDADFQERMYIYNYRAFDLYHQFVVSVAILGDTSPSWRPNSYDRAMLDCELSLKFPIAKILDYESKWDELEKSDNPFATIVMAHLKTKATTSNLTEREQWKWILIRGLYDRGFTKEKLVKLFKIIDTMMTLPKQLQAGLVTKIKHFEEERKMPLISPTEQLAMERGEQQLVIRLLNRRIGEIELSLIDSIRALTIEKLELLGEALLDFSSMTDLEQWLQNNPES</sequence>
<evidence type="ECO:0000313" key="3">
    <source>
        <dbReference type="Proteomes" id="UP000606721"/>
    </source>
</evidence>
<evidence type="ECO:0000259" key="1">
    <source>
        <dbReference type="Pfam" id="PF14261"/>
    </source>
</evidence>
<dbReference type="EMBL" id="JACJQT010000019">
    <property type="protein sequence ID" value="MBD2278511.1"/>
    <property type="molecule type" value="Genomic_DNA"/>
</dbReference>
<proteinExistence type="predicted"/>
<protein>
    <submittedName>
        <fullName evidence="2">DUF4351 domain-containing protein</fullName>
    </submittedName>
</protein>
<dbReference type="RefSeq" id="WP_190382890.1">
    <property type="nucleotide sequence ID" value="NZ_JACJQT010000019.1"/>
</dbReference>
<name>A0ABR8BXH2_APHFL</name>
<gene>
    <name evidence="2" type="ORF">H6F99_09410</name>
</gene>
<dbReference type="Proteomes" id="UP000606721">
    <property type="component" value="Unassembled WGS sequence"/>
</dbReference>
<dbReference type="InterPro" id="IPR025587">
    <property type="entry name" value="DUF4351"/>
</dbReference>
<dbReference type="PANTHER" id="PTHR35586">
    <property type="entry name" value="SLL1691 PROTEIN"/>
    <property type="match status" value="1"/>
</dbReference>
<dbReference type="Pfam" id="PF14261">
    <property type="entry name" value="DUF4351"/>
    <property type="match status" value="1"/>
</dbReference>